<dbReference type="Proteomes" id="UP000005824">
    <property type="component" value="Unassembled WGS sequence"/>
</dbReference>
<name>B4D862_9BACT</name>
<accession>B4D862</accession>
<feature type="chain" id="PRO_5002800630" description="Porin" evidence="1">
    <location>
        <begin position="22"/>
        <end position="660"/>
    </location>
</feature>
<dbReference type="Pfam" id="PF16930">
    <property type="entry name" value="Porin_5"/>
    <property type="match status" value="1"/>
</dbReference>
<dbReference type="RefSeq" id="WP_006982423.1">
    <property type="nucleotide sequence ID" value="NZ_ABVL01000020.1"/>
</dbReference>
<evidence type="ECO:0000313" key="2">
    <source>
        <dbReference type="EMBL" id="EDY17416.1"/>
    </source>
</evidence>
<protein>
    <recommendedName>
        <fullName evidence="4">Porin</fullName>
    </recommendedName>
</protein>
<dbReference type="AlphaFoldDB" id="B4D862"/>
<sequence>MFYEKYVFRRCVWLLAPIWCAANPIPGYAGRPSTPQENVTLAEAAAVAAAKASTPLPKASVGNQLAANDLLAPTADLLARAEQPAGTPPITGPAAPSQNVTINLINRLVQRGLLTKDDAQDLIHQAEDDTAVARAQATALEHDVAVAREAAQTAVQQTAPPATDDQVRVTYIPENVKAQMREEIKDEIMAKAREENWAAPDAVPKWVTKFRVSGDLRVRYEGDFFPDGNDNTGAFPIFNTINTGAPFDVTGNIFSPQNNVDQNRNRFRFRARIGAEVDLGEGFTLGLRVGSGQDNSPVTENQTLGLSNNGQGGDFSKYQVWIDRAFLKYETGGQPNRNLAITVGRMENPFWDPTSLAWARDMGFDGVAVQTKYEVAKGITPFFNAGAFPVFNTDFNFATNNPSKFRSEDKYLFGGQLGSNIKITKDISAKVSAQYYYFYNTQGKLSDPFTPLTASDAGNTDDTRPSFAQNGNTYMALRNIVPDATNGFGTTNQFQYFGLATPFHELGFSGQIDYNRFEPLQISLFGQWIKNLALNRNYVNGVAVNNRGPDTTLGSVGAFSGGDTAWNVGLRFGKPALEKFGDWNLSLDYRHVESDSVIDGFNDADFGAPLYGTNLKGYTLRGSFALSSNVWLAVWWMSADSIVGPTFKSDVLQVDINGKF</sequence>
<dbReference type="STRING" id="497964.CfE428DRAFT_5102"/>
<dbReference type="EMBL" id="ABVL01000020">
    <property type="protein sequence ID" value="EDY17416.1"/>
    <property type="molecule type" value="Genomic_DNA"/>
</dbReference>
<keyword evidence="3" id="KW-1185">Reference proteome</keyword>
<reference evidence="2 3" key="1">
    <citation type="journal article" date="2011" name="J. Bacteriol.">
        <title>Genome sequence of Chthoniobacter flavus Ellin428, an aerobic heterotrophic soil bacterium.</title>
        <authorList>
            <person name="Kant R."/>
            <person name="van Passel M.W."/>
            <person name="Palva A."/>
            <person name="Lucas S."/>
            <person name="Lapidus A."/>
            <person name="Glavina Del Rio T."/>
            <person name="Dalin E."/>
            <person name="Tice H."/>
            <person name="Bruce D."/>
            <person name="Goodwin L."/>
            <person name="Pitluck S."/>
            <person name="Larimer F.W."/>
            <person name="Land M.L."/>
            <person name="Hauser L."/>
            <person name="Sangwan P."/>
            <person name="de Vos W.M."/>
            <person name="Janssen P.H."/>
            <person name="Smidt H."/>
        </authorList>
    </citation>
    <scope>NUCLEOTIDE SEQUENCE [LARGE SCALE GENOMIC DNA]</scope>
    <source>
        <strain evidence="2 3">Ellin428</strain>
    </source>
</reference>
<dbReference type="eggNOG" id="COG3746">
    <property type="taxonomic scope" value="Bacteria"/>
</dbReference>
<evidence type="ECO:0000256" key="1">
    <source>
        <dbReference type="SAM" id="SignalP"/>
    </source>
</evidence>
<gene>
    <name evidence="2" type="ORF">CfE428DRAFT_5102</name>
</gene>
<organism evidence="2 3">
    <name type="scientific">Chthoniobacter flavus Ellin428</name>
    <dbReference type="NCBI Taxonomy" id="497964"/>
    <lineage>
        <taxon>Bacteria</taxon>
        <taxon>Pseudomonadati</taxon>
        <taxon>Verrucomicrobiota</taxon>
        <taxon>Spartobacteria</taxon>
        <taxon>Chthoniobacterales</taxon>
        <taxon>Chthoniobacteraceae</taxon>
        <taxon>Chthoniobacter</taxon>
    </lineage>
</organism>
<dbReference type="InParanoid" id="B4D862"/>
<evidence type="ECO:0000313" key="3">
    <source>
        <dbReference type="Proteomes" id="UP000005824"/>
    </source>
</evidence>
<evidence type="ECO:0008006" key="4">
    <source>
        <dbReference type="Google" id="ProtNLM"/>
    </source>
</evidence>
<keyword evidence="1" id="KW-0732">Signal</keyword>
<feature type="signal peptide" evidence="1">
    <location>
        <begin position="1"/>
        <end position="21"/>
    </location>
</feature>
<comment type="caution">
    <text evidence="2">The sequence shown here is derived from an EMBL/GenBank/DDBJ whole genome shotgun (WGS) entry which is preliminary data.</text>
</comment>
<dbReference type="InterPro" id="IPR032638">
    <property type="entry name" value="Porin_5"/>
</dbReference>
<proteinExistence type="predicted"/>